<dbReference type="AlphaFoldDB" id="A0A9D4ZCL6"/>
<evidence type="ECO:0000313" key="6">
    <source>
        <dbReference type="Proteomes" id="UP000886520"/>
    </source>
</evidence>
<dbReference type="GO" id="GO:0080043">
    <property type="term" value="F:quercetin 3-O-glucosyltransferase activity"/>
    <property type="evidence" value="ECO:0007669"/>
    <property type="project" value="TreeGrafter"/>
</dbReference>
<dbReference type="GO" id="GO:0080044">
    <property type="term" value="F:quercetin 7-O-glucosyltransferase activity"/>
    <property type="evidence" value="ECO:0007669"/>
    <property type="project" value="TreeGrafter"/>
</dbReference>
<proteinExistence type="inferred from homology"/>
<dbReference type="PANTHER" id="PTHR11926">
    <property type="entry name" value="GLUCOSYL/GLUCURONOSYL TRANSFERASES"/>
    <property type="match status" value="1"/>
</dbReference>
<keyword evidence="3" id="KW-0328">Glycosyltransferase</keyword>
<dbReference type="InterPro" id="IPR002213">
    <property type="entry name" value="UDP_glucos_trans"/>
</dbReference>
<evidence type="ECO:0000256" key="2">
    <source>
        <dbReference type="ARBA" id="ARBA00022679"/>
    </source>
</evidence>
<dbReference type="Proteomes" id="UP000886520">
    <property type="component" value="Chromosome 14"/>
</dbReference>
<evidence type="ECO:0000256" key="4">
    <source>
        <dbReference type="SAM" id="MobiDB-lite"/>
    </source>
</evidence>
<sequence>MAAYCEAGDQPRRRHHALALALPAQGHINPMMRFCKRLAAQEGFTITFLDIISQQRQSAATADVSRNDPLHHGGKQSSTARAVGKEGIKLDIRRIQMAMPELSTFCGGGAGIMELFSRALDSLAPQIEQLLLQPHDPPITCLISDFFMTGPLPDKLSLPRIALYTGCQSQLLLTNYIQEGALPLEDVFKALEASKILKVDILKRGLPGVPTIKVRDLIEHNGEHRFAYTWALQALQETKGKAHAIAVNTFTEIEEDSLKVFFLASNASCGGYVTHWAPQVKVLSHPSIGGFLTHCGWNATIEAISHGVPMLCFPILGDQFFNATLIVEKWKVGLSLEENTESGLIKREEIETVIQILLVTKEGESLQHNIKLFRDACALNYSPEGHAFKNIQSIVHSLK</sequence>
<evidence type="ECO:0000313" key="5">
    <source>
        <dbReference type="EMBL" id="KAI5070254.1"/>
    </source>
</evidence>
<evidence type="ECO:0000256" key="3">
    <source>
        <dbReference type="RuleBase" id="RU003718"/>
    </source>
</evidence>
<dbReference type="CDD" id="cd03784">
    <property type="entry name" value="GT1_Gtf-like"/>
    <property type="match status" value="1"/>
</dbReference>
<dbReference type="PROSITE" id="PS00375">
    <property type="entry name" value="UDPGT"/>
    <property type="match status" value="1"/>
</dbReference>
<name>A0A9D4ZCL6_ADICA</name>
<dbReference type="OrthoDB" id="1927969at2759"/>
<keyword evidence="6" id="KW-1185">Reference proteome</keyword>
<dbReference type="Pfam" id="PF00201">
    <property type="entry name" value="UDPGT"/>
    <property type="match status" value="1"/>
</dbReference>
<dbReference type="Gene3D" id="3.40.50.2000">
    <property type="entry name" value="Glycogen Phosphorylase B"/>
    <property type="match status" value="2"/>
</dbReference>
<dbReference type="InterPro" id="IPR035595">
    <property type="entry name" value="UDP_glycos_trans_CS"/>
</dbReference>
<organism evidence="5 6">
    <name type="scientific">Adiantum capillus-veneris</name>
    <name type="common">Maidenhair fern</name>
    <dbReference type="NCBI Taxonomy" id="13818"/>
    <lineage>
        <taxon>Eukaryota</taxon>
        <taxon>Viridiplantae</taxon>
        <taxon>Streptophyta</taxon>
        <taxon>Embryophyta</taxon>
        <taxon>Tracheophyta</taxon>
        <taxon>Polypodiopsida</taxon>
        <taxon>Polypodiidae</taxon>
        <taxon>Polypodiales</taxon>
        <taxon>Pteridineae</taxon>
        <taxon>Pteridaceae</taxon>
        <taxon>Vittarioideae</taxon>
        <taxon>Adiantum</taxon>
    </lineage>
</organism>
<comment type="caution">
    <text evidence="5">The sequence shown here is derived from an EMBL/GenBank/DDBJ whole genome shotgun (WGS) entry which is preliminary data.</text>
</comment>
<dbReference type="PANTHER" id="PTHR11926:SF774">
    <property type="entry name" value="UDP-GLYCOSYLTRANSFERASE 85A1-RELATED"/>
    <property type="match status" value="1"/>
</dbReference>
<comment type="similarity">
    <text evidence="1 3">Belongs to the UDP-glycosyltransferase family.</text>
</comment>
<feature type="region of interest" description="Disordered" evidence="4">
    <location>
        <begin position="60"/>
        <end position="82"/>
    </location>
</feature>
<dbReference type="EMBL" id="JABFUD020000014">
    <property type="protein sequence ID" value="KAI5070254.1"/>
    <property type="molecule type" value="Genomic_DNA"/>
</dbReference>
<reference evidence="5" key="1">
    <citation type="submission" date="2021-01" db="EMBL/GenBank/DDBJ databases">
        <title>Adiantum capillus-veneris genome.</title>
        <authorList>
            <person name="Fang Y."/>
            <person name="Liao Q."/>
        </authorList>
    </citation>
    <scope>NUCLEOTIDE SEQUENCE</scope>
    <source>
        <strain evidence="5">H3</strain>
        <tissue evidence="5">Leaf</tissue>
    </source>
</reference>
<evidence type="ECO:0008006" key="7">
    <source>
        <dbReference type="Google" id="ProtNLM"/>
    </source>
</evidence>
<accession>A0A9D4ZCL6</accession>
<dbReference type="SUPFAM" id="SSF53756">
    <property type="entry name" value="UDP-Glycosyltransferase/glycogen phosphorylase"/>
    <property type="match status" value="1"/>
</dbReference>
<keyword evidence="2 3" id="KW-0808">Transferase</keyword>
<protein>
    <recommendedName>
        <fullName evidence="7">Glycosyltransferase</fullName>
    </recommendedName>
</protein>
<evidence type="ECO:0000256" key="1">
    <source>
        <dbReference type="ARBA" id="ARBA00009995"/>
    </source>
</evidence>
<gene>
    <name evidence="5" type="ORF">GOP47_0014597</name>
</gene>